<dbReference type="InterPro" id="IPR001344">
    <property type="entry name" value="Chloro_AB-bd_pln"/>
</dbReference>
<keyword evidence="2" id="KW-0150">Chloroplast</keyword>
<keyword evidence="4" id="KW-0934">Plastid</keyword>
<reference evidence="9" key="1">
    <citation type="submission" date="2021-01" db="EMBL/GenBank/DDBJ databases">
        <authorList>
            <person name="Corre E."/>
            <person name="Pelletier E."/>
            <person name="Niang G."/>
            <person name="Scheremetjew M."/>
            <person name="Finn R."/>
            <person name="Kale V."/>
            <person name="Holt S."/>
            <person name="Cochrane G."/>
            <person name="Meng A."/>
            <person name="Brown T."/>
            <person name="Cohen L."/>
        </authorList>
    </citation>
    <scope>NUCLEOTIDE SEQUENCE</scope>
    <source>
        <strain evidence="9">CCMP3105</strain>
    </source>
</reference>
<protein>
    <submittedName>
        <fullName evidence="9">Uncharacterized protein</fullName>
    </submittedName>
</protein>
<evidence type="ECO:0000256" key="1">
    <source>
        <dbReference type="ARBA" id="ARBA00004229"/>
    </source>
</evidence>
<keyword evidence="7" id="KW-0472">Membrane</keyword>
<sequence length="371" mass="37446">MASGRAHSRSAPVAAASCLLAASAPLFASTSSGVARQPVARPLAASAVADGGLAPEAAASLNTAGLVAFGGVIGAAGAALAGRPRGAAARHSSRCGVARAAEGEAPAKPEPPAEKAEPPAATPPTPAAEEKAAEKAEPATPAAPPAPPAPAAEKAPEPPAPAAPAPAEEKKAPEPPAPAAPAPAKEEKAPEPPAAPTPAAPPAAEEKAPEPSAPSFIWSKQLGVTEPMGFWDPAGFSTGKGEATFVEYRTAELKHGRVAMLAALGAVFQHFITFPGFDDVPRGLGAPFTVIGGLGFVGLLGFSYVLETDVWKQDPEKEIGDFGDPLNLNQYTEEMRNKELNNGRFAMIAAMGIILAENETGKDAVEQIFGI</sequence>
<feature type="signal peptide" evidence="8">
    <location>
        <begin position="1"/>
        <end position="28"/>
    </location>
</feature>
<comment type="subcellular location">
    <subcellularLocation>
        <location evidence="1">Plastid</location>
        <location evidence="1">Chloroplast</location>
    </subcellularLocation>
</comment>
<dbReference type="GO" id="GO:0016020">
    <property type="term" value="C:membrane"/>
    <property type="evidence" value="ECO:0007669"/>
    <property type="project" value="InterPro"/>
</dbReference>
<evidence type="ECO:0000256" key="7">
    <source>
        <dbReference type="SAM" id="Phobius"/>
    </source>
</evidence>
<feature type="binding site" evidence="5">
    <location>
        <position position="338"/>
    </location>
    <ligand>
        <name>chlorophyll a</name>
        <dbReference type="ChEBI" id="CHEBI:58416"/>
        <label>1</label>
    </ligand>
</feature>
<feature type="binding site" evidence="5">
    <location>
        <position position="339"/>
    </location>
    <ligand>
        <name>chlorophyll a</name>
        <dbReference type="ChEBI" id="CHEBI:58416"/>
        <label>1</label>
    </ligand>
</feature>
<evidence type="ECO:0000313" key="9">
    <source>
        <dbReference type="EMBL" id="CAE4626587.1"/>
    </source>
</evidence>
<feature type="compositionally biased region" description="Pro residues" evidence="6">
    <location>
        <begin position="191"/>
        <end position="201"/>
    </location>
</feature>
<evidence type="ECO:0000256" key="6">
    <source>
        <dbReference type="SAM" id="MobiDB-lite"/>
    </source>
</evidence>
<accession>A0A7S4RVS8</accession>
<dbReference type="GO" id="GO:0009765">
    <property type="term" value="P:photosynthesis, light harvesting"/>
    <property type="evidence" value="ECO:0007669"/>
    <property type="project" value="InterPro"/>
</dbReference>
<feature type="compositionally biased region" description="Pro residues" evidence="6">
    <location>
        <begin position="141"/>
        <end position="150"/>
    </location>
</feature>
<feature type="transmembrane region" description="Helical" evidence="7">
    <location>
        <begin position="283"/>
        <end position="306"/>
    </location>
</feature>
<feature type="binding site" evidence="5">
    <location>
        <position position="344"/>
    </location>
    <ligand>
        <name>chlorophyll a</name>
        <dbReference type="ChEBI" id="CHEBI:58416"/>
        <label>1</label>
    </ligand>
</feature>
<feature type="compositionally biased region" description="Basic and acidic residues" evidence="6">
    <location>
        <begin position="128"/>
        <end position="137"/>
    </location>
</feature>
<feature type="binding site" evidence="5">
    <location>
        <position position="342"/>
    </location>
    <ligand>
        <name>chlorophyll a</name>
        <dbReference type="ChEBI" id="CHEBI:58416"/>
        <label>1</label>
    </ligand>
</feature>
<dbReference type="GO" id="GO:0016168">
    <property type="term" value="F:chlorophyll binding"/>
    <property type="evidence" value="ECO:0007669"/>
    <property type="project" value="UniProtKB-KW"/>
</dbReference>
<feature type="compositionally biased region" description="Basic and acidic residues" evidence="6">
    <location>
        <begin position="101"/>
        <end position="117"/>
    </location>
</feature>
<feature type="binding site" evidence="5">
    <location>
        <position position="237"/>
    </location>
    <ligand>
        <name>chlorophyll a</name>
        <dbReference type="ChEBI" id="CHEBI:58416"/>
        <label>1</label>
    </ligand>
</feature>
<keyword evidence="3" id="KW-0602">Photosynthesis</keyword>
<evidence type="ECO:0000256" key="5">
    <source>
        <dbReference type="PIRSR" id="PIRSR601344-1"/>
    </source>
</evidence>
<keyword evidence="7" id="KW-1133">Transmembrane helix</keyword>
<evidence type="ECO:0000256" key="8">
    <source>
        <dbReference type="SAM" id="SignalP"/>
    </source>
</evidence>
<dbReference type="SUPFAM" id="SSF103511">
    <property type="entry name" value="Chlorophyll a-b binding protein"/>
    <property type="match status" value="1"/>
</dbReference>
<dbReference type="InterPro" id="IPR022796">
    <property type="entry name" value="Chloroa_b-bind"/>
</dbReference>
<evidence type="ECO:0000256" key="2">
    <source>
        <dbReference type="ARBA" id="ARBA00022528"/>
    </source>
</evidence>
<organism evidence="9">
    <name type="scientific">Alexandrium monilatum</name>
    <dbReference type="NCBI Taxonomy" id="311494"/>
    <lineage>
        <taxon>Eukaryota</taxon>
        <taxon>Sar</taxon>
        <taxon>Alveolata</taxon>
        <taxon>Dinophyceae</taxon>
        <taxon>Gonyaulacales</taxon>
        <taxon>Pyrocystaceae</taxon>
        <taxon>Alexandrium</taxon>
    </lineage>
</organism>
<dbReference type="GO" id="GO:0009507">
    <property type="term" value="C:chloroplast"/>
    <property type="evidence" value="ECO:0007669"/>
    <property type="project" value="UniProtKB-SubCell"/>
</dbReference>
<keyword evidence="8" id="KW-0732">Signal</keyword>
<keyword evidence="5" id="KW-0148">Chlorophyll</keyword>
<feature type="transmembrane region" description="Helical" evidence="7">
    <location>
        <begin position="60"/>
        <end position="81"/>
    </location>
</feature>
<dbReference type="EMBL" id="HBNR01058610">
    <property type="protein sequence ID" value="CAE4626587.1"/>
    <property type="molecule type" value="Transcribed_RNA"/>
</dbReference>
<feature type="binding site" evidence="5">
    <location>
        <position position="252"/>
    </location>
    <ligand>
        <name>chlorophyll a</name>
        <dbReference type="ChEBI" id="CHEBI:58416"/>
        <label>1</label>
    </ligand>
</feature>
<dbReference type="Pfam" id="PF00504">
    <property type="entry name" value="Chloroa_b-bind"/>
    <property type="match status" value="1"/>
</dbReference>
<keyword evidence="7" id="KW-0812">Transmembrane</keyword>
<keyword evidence="5" id="KW-0157">Chromophore</keyword>
<dbReference type="Gene3D" id="1.10.3460.10">
    <property type="entry name" value="Chlorophyll a/b binding protein domain"/>
    <property type="match status" value="1"/>
</dbReference>
<name>A0A7S4RVS8_9DINO</name>
<feature type="transmembrane region" description="Helical" evidence="7">
    <location>
        <begin position="258"/>
        <end position="277"/>
    </location>
</feature>
<proteinExistence type="predicted"/>
<feature type="region of interest" description="Disordered" evidence="6">
    <location>
        <begin position="92"/>
        <end position="213"/>
    </location>
</feature>
<dbReference type="PANTHER" id="PTHR21649">
    <property type="entry name" value="CHLOROPHYLL A/B BINDING PROTEIN"/>
    <property type="match status" value="1"/>
</dbReference>
<feature type="binding site" evidence="5">
    <location>
        <position position="231"/>
    </location>
    <ligand>
        <name>chlorophyll a</name>
        <dbReference type="ChEBI" id="CHEBI:58416"/>
        <label>1</label>
    </ligand>
</feature>
<dbReference type="AlphaFoldDB" id="A0A7S4RVS8"/>
<feature type="binding site" description="axial binding residue" evidence="5">
    <location>
        <position position="257"/>
    </location>
    <ligand>
        <name>chlorophyll b</name>
        <dbReference type="ChEBI" id="CHEBI:61721"/>
        <label>1</label>
    </ligand>
    <ligandPart>
        <name>Mg</name>
        <dbReference type="ChEBI" id="CHEBI:25107"/>
    </ligandPart>
</feature>
<feature type="binding site" evidence="5">
    <location>
        <position position="255"/>
    </location>
    <ligand>
        <name>chlorophyll a</name>
        <dbReference type="ChEBI" id="CHEBI:58416"/>
        <label>1</label>
    </ligand>
</feature>
<evidence type="ECO:0000256" key="4">
    <source>
        <dbReference type="ARBA" id="ARBA00022640"/>
    </source>
</evidence>
<gene>
    <name evidence="9" type="ORF">AMON00008_LOCUS41232</name>
</gene>
<evidence type="ECO:0000256" key="3">
    <source>
        <dbReference type="ARBA" id="ARBA00022531"/>
    </source>
</evidence>
<feature type="chain" id="PRO_5031459921" evidence="8">
    <location>
        <begin position="29"/>
        <end position="371"/>
    </location>
</feature>